<feature type="disulfide bond" evidence="19">
    <location>
        <begin position="73"/>
        <end position="88"/>
    </location>
</feature>
<evidence type="ECO:0000256" key="6">
    <source>
        <dbReference type="ARBA" id="ARBA00022703"/>
    </source>
</evidence>
<organism evidence="23 24">
    <name type="scientific">Asarcornis scutulata</name>
    <dbReference type="NCBI Taxonomy" id="75869"/>
    <lineage>
        <taxon>Eukaryota</taxon>
        <taxon>Metazoa</taxon>
        <taxon>Chordata</taxon>
        <taxon>Craniata</taxon>
        <taxon>Vertebrata</taxon>
        <taxon>Euteleostomi</taxon>
        <taxon>Archelosauria</taxon>
        <taxon>Archosauria</taxon>
        <taxon>Dinosauria</taxon>
        <taxon>Saurischia</taxon>
        <taxon>Theropoda</taxon>
        <taxon>Coelurosauria</taxon>
        <taxon>Aves</taxon>
        <taxon>Neognathae</taxon>
        <taxon>Galloanserae</taxon>
        <taxon>Anseriformes</taxon>
        <taxon>Anatidae</taxon>
        <taxon>Anatinae</taxon>
        <taxon>Asarcornis</taxon>
    </lineage>
</organism>
<dbReference type="GO" id="GO:0032872">
    <property type="term" value="P:regulation of stress-activated MAPK cascade"/>
    <property type="evidence" value="ECO:0007669"/>
    <property type="project" value="TreeGrafter"/>
</dbReference>
<evidence type="ECO:0000256" key="9">
    <source>
        <dbReference type="ARBA" id="ARBA00022860"/>
    </source>
</evidence>
<comment type="caution">
    <text evidence="23">The sequence shown here is derived from an EMBL/GenBank/DDBJ whole genome shotgun (WGS) entry which is preliminary data.</text>
</comment>
<dbReference type="AlphaFoldDB" id="A0A7K7KUQ1"/>
<dbReference type="PRINTS" id="PR01680">
    <property type="entry name" value="TNFACTORR6"/>
</dbReference>
<dbReference type="InterPro" id="IPR011029">
    <property type="entry name" value="DEATH-like_dom_sf"/>
</dbReference>
<feature type="repeat" description="TNFR-Cys" evidence="19">
    <location>
        <begin position="72"/>
        <end position="111"/>
    </location>
</feature>
<dbReference type="GO" id="GO:0006955">
    <property type="term" value="P:immune response"/>
    <property type="evidence" value="ECO:0007669"/>
    <property type="project" value="InterPro"/>
</dbReference>
<dbReference type="SMART" id="SM00208">
    <property type="entry name" value="TNFR"/>
    <property type="match status" value="2"/>
</dbReference>
<dbReference type="GO" id="GO:0031265">
    <property type="term" value="C:CD95 death-inducing signaling complex"/>
    <property type="evidence" value="ECO:0007669"/>
    <property type="project" value="TreeGrafter"/>
</dbReference>
<comment type="subcellular location">
    <subcellularLocation>
        <location evidence="1">Cell membrane</location>
        <topology evidence="1">Single-pass type I membrane protein</topology>
    </subcellularLocation>
    <subcellularLocation>
        <location evidence="2">Membrane raft</location>
    </subcellularLocation>
</comment>
<keyword evidence="4" id="KW-1003">Cell membrane</keyword>
<dbReference type="PANTHER" id="PTHR46874:SF1">
    <property type="entry name" value="TUMOR NECROSIS FACTOR RECEPTOR SUPERFAMILY MEMBER 6"/>
    <property type="match status" value="1"/>
</dbReference>
<dbReference type="GO" id="GO:0043066">
    <property type="term" value="P:negative regulation of apoptotic process"/>
    <property type="evidence" value="ECO:0007669"/>
    <property type="project" value="TreeGrafter"/>
</dbReference>
<dbReference type="GO" id="GO:0045121">
    <property type="term" value="C:membrane raft"/>
    <property type="evidence" value="ECO:0007669"/>
    <property type="project" value="UniProtKB-SubCell"/>
</dbReference>
<dbReference type="GO" id="GO:0005031">
    <property type="term" value="F:tumor necrosis factor receptor activity"/>
    <property type="evidence" value="ECO:0007669"/>
    <property type="project" value="TreeGrafter"/>
</dbReference>
<dbReference type="PROSITE" id="PS50050">
    <property type="entry name" value="TNFR_NGFR_2"/>
    <property type="match status" value="2"/>
</dbReference>
<dbReference type="PROSITE" id="PS50017">
    <property type="entry name" value="DEATH_DOMAIN"/>
    <property type="match status" value="1"/>
</dbReference>
<keyword evidence="7" id="KW-0732">Signal</keyword>
<evidence type="ECO:0000256" key="12">
    <source>
        <dbReference type="ARBA" id="ARBA00023139"/>
    </source>
</evidence>
<comment type="caution">
    <text evidence="19">Lacks conserved residue(s) required for the propagation of feature annotation.</text>
</comment>
<feature type="domain" description="TNFR-Cys" evidence="22">
    <location>
        <begin position="29"/>
        <end position="71"/>
    </location>
</feature>
<dbReference type="GO" id="GO:0009897">
    <property type="term" value="C:external side of plasma membrane"/>
    <property type="evidence" value="ECO:0007669"/>
    <property type="project" value="TreeGrafter"/>
</dbReference>
<keyword evidence="13 19" id="KW-1015">Disulfide bond</keyword>
<evidence type="ECO:0000256" key="2">
    <source>
        <dbReference type="ARBA" id="ARBA00004285"/>
    </source>
</evidence>
<evidence type="ECO:0000256" key="19">
    <source>
        <dbReference type="PROSITE-ProRule" id="PRU00206"/>
    </source>
</evidence>
<dbReference type="InterPro" id="IPR000488">
    <property type="entry name" value="Death_dom"/>
</dbReference>
<dbReference type="SUPFAM" id="SSF47986">
    <property type="entry name" value="DEATH domain"/>
    <property type="match status" value="1"/>
</dbReference>
<evidence type="ECO:0000256" key="17">
    <source>
        <dbReference type="ARBA" id="ARBA00032338"/>
    </source>
</evidence>
<evidence type="ECO:0000256" key="20">
    <source>
        <dbReference type="SAM" id="MobiDB-lite"/>
    </source>
</evidence>
<evidence type="ECO:0000259" key="21">
    <source>
        <dbReference type="PROSITE" id="PS50017"/>
    </source>
</evidence>
<evidence type="ECO:0000256" key="7">
    <source>
        <dbReference type="ARBA" id="ARBA00022729"/>
    </source>
</evidence>
<dbReference type="Proteomes" id="UP000525565">
    <property type="component" value="Unassembled WGS sequence"/>
</dbReference>
<keyword evidence="14" id="KW-0325">Glycoprotein</keyword>
<dbReference type="InterPro" id="IPR033998">
    <property type="entry name" value="TNFRSF6_death"/>
</dbReference>
<dbReference type="GO" id="GO:0005516">
    <property type="term" value="F:calmodulin binding"/>
    <property type="evidence" value="ECO:0007669"/>
    <property type="project" value="UniProtKB-KW"/>
</dbReference>
<keyword evidence="8" id="KW-0677">Repeat</keyword>
<evidence type="ECO:0000256" key="1">
    <source>
        <dbReference type="ARBA" id="ARBA00004251"/>
    </source>
</evidence>
<evidence type="ECO:0000256" key="4">
    <source>
        <dbReference type="ARBA" id="ARBA00022475"/>
    </source>
</evidence>
<evidence type="ECO:0000256" key="16">
    <source>
        <dbReference type="ARBA" id="ARBA00030181"/>
    </source>
</evidence>
<dbReference type="Pfam" id="PF00531">
    <property type="entry name" value="Death"/>
    <property type="match status" value="1"/>
</dbReference>
<dbReference type="GO" id="GO:0006924">
    <property type="term" value="P:activation-induced cell death of T cells"/>
    <property type="evidence" value="ECO:0007669"/>
    <property type="project" value="TreeGrafter"/>
</dbReference>
<evidence type="ECO:0000256" key="11">
    <source>
        <dbReference type="ARBA" id="ARBA00023136"/>
    </source>
</evidence>
<evidence type="ECO:0000256" key="15">
    <source>
        <dbReference type="ARBA" id="ARBA00023288"/>
    </source>
</evidence>
<reference evidence="23 24" key="1">
    <citation type="submission" date="2019-09" db="EMBL/GenBank/DDBJ databases">
        <title>Bird 10,000 Genomes (B10K) Project - Family phase.</title>
        <authorList>
            <person name="Zhang G."/>
        </authorList>
    </citation>
    <scope>NUCLEOTIDE SEQUENCE [LARGE SCALE GENOMIC DNA]</scope>
    <source>
        <strain evidence="23">OUT-0051</strain>
        <tissue evidence="23">Kidney</tissue>
    </source>
</reference>
<keyword evidence="24" id="KW-1185">Reference proteome</keyword>
<proteinExistence type="predicted"/>
<feature type="domain" description="Death" evidence="21">
    <location>
        <begin position="135"/>
        <end position="219"/>
    </location>
</feature>
<keyword evidence="5" id="KW-0812">Transmembrane</keyword>
<feature type="compositionally biased region" description="Polar residues" evidence="20">
    <location>
        <begin position="223"/>
        <end position="243"/>
    </location>
</feature>
<evidence type="ECO:0000256" key="8">
    <source>
        <dbReference type="ARBA" id="ARBA00022737"/>
    </source>
</evidence>
<evidence type="ECO:0000256" key="10">
    <source>
        <dbReference type="ARBA" id="ARBA00022989"/>
    </source>
</evidence>
<dbReference type="CDD" id="cd08316">
    <property type="entry name" value="Death_FAS_TNFRSF6"/>
    <property type="match status" value="1"/>
</dbReference>
<dbReference type="EMBL" id="VZSO01000068">
    <property type="protein sequence ID" value="NWZ22368.1"/>
    <property type="molecule type" value="Genomic_DNA"/>
</dbReference>
<feature type="compositionally biased region" description="Polar residues" evidence="20">
    <location>
        <begin position="257"/>
        <end position="268"/>
    </location>
</feature>
<evidence type="ECO:0000256" key="18">
    <source>
        <dbReference type="ARBA" id="ARBA00032502"/>
    </source>
</evidence>
<dbReference type="InterPro" id="IPR008063">
    <property type="entry name" value="Fas_rcpt"/>
</dbReference>
<dbReference type="Gene3D" id="1.10.533.10">
    <property type="entry name" value="Death Domain, Fas"/>
    <property type="match status" value="1"/>
</dbReference>
<dbReference type="Gene3D" id="2.10.50.10">
    <property type="entry name" value="Tumor Necrosis Factor Receptor, subunit A, domain 2"/>
    <property type="match status" value="1"/>
</dbReference>
<dbReference type="SUPFAM" id="SSF57586">
    <property type="entry name" value="TNF receptor-like"/>
    <property type="match status" value="2"/>
</dbReference>
<dbReference type="GO" id="GO:0097192">
    <property type="term" value="P:extrinsic apoptotic signaling pathway in absence of ligand"/>
    <property type="evidence" value="ECO:0007669"/>
    <property type="project" value="TreeGrafter"/>
</dbReference>
<keyword evidence="10" id="KW-1133">Transmembrane helix</keyword>
<evidence type="ECO:0000313" key="23">
    <source>
        <dbReference type="EMBL" id="NWZ22368.1"/>
    </source>
</evidence>
<evidence type="ECO:0000256" key="5">
    <source>
        <dbReference type="ARBA" id="ARBA00022692"/>
    </source>
</evidence>
<feature type="compositionally biased region" description="Basic and acidic residues" evidence="20">
    <location>
        <begin position="244"/>
        <end position="256"/>
    </location>
</feature>
<feature type="non-terminal residue" evidence="23">
    <location>
        <position position="268"/>
    </location>
</feature>
<feature type="non-terminal residue" evidence="23">
    <location>
        <position position="1"/>
    </location>
</feature>
<gene>
    <name evidence="23" type="primary">Fas</name>
    <name evidence="23" type="ORF">ASASCU_R14069</name>
</gene>
<feature type="disulfide bond" evidence="19">
    <location>
        <begin position="30"/>
        <end position="45"/>
    </location>
</feature>
<keyword evidence="9" id="KW-0112">Calmodulin-binding</keyword>
<sequence length="268" mass="30135">YKSYSCFSVSTGYIKNIDCPTNIGEHCVSCKPGEYMDHANYEDKCKRCALCDSELGFQVKEDCNTKQNTKCVCAENYFCSSVPCTTHCEPCTICESVPVEEKCTPTSDAVCGVEGTILDPSMHSFPFMLLDVDLSSHIPIIVEEMTLPQVKKFVRYRQISDPVIDQVLQDNFNDASEQKIKLFQAWYQSHGMKGAYGTLLRSLRTLKMCAVADKIEEKLKTVVSSNQEGGQSYNDNIEQSKACNQEDEKSYHDNAELSKTYSDSLEET</sequence>
<evidence type="ECO:0000259" key="22">
    <source>
        <dbReference type="PROSITE" id="PS50050"/>
    </source>
</evidence>
<evidence type="ECO:0000256" key="14">
    <source>
        <dbReference type="ARBA" id="ARBA00023180"/>
    </source>
</evidence>
<accession>A0A7K7KUQ1</accession>
<evidence type="ECO:0000256" key="3">
    <source>
        <dbReference type="ARBA" id="ARBA00015761"/>
    </source>
</evidence>
<protein>
    <recommendedName>
        <fullName evidence="3">Tumor necrosis factor receptor superfamily member 6</fullName>
    </recommendedName>
    <alternativeName>
        <fullName evidence="17">Apo-1 antigen</fullName>
    </alternativeName>
    <alternativeName>
        <fullName evidence="18">Apoptosis-mediating surface antigen FAS</fullName>
    </alternativeName>
    <alternativeName>
        <fullName evidence="16">FASLG receptor</fullName>
    </alternativeName>
</protein>
<dbReference type="GO" id="GO:0097049">
    <property type="term" value="P:motor neuron apoptotic process"/>
    <property type="evidence" value="ECO:0007669"/>
    <property type="project" value="TreeGrafter"/>
</dbReference>
<dbReference type="InterPro" id="IPR001368">
    <property type="entry name" value="TNFR/NGFR_Cys_rich_reg"/>
</dbReference>
<feature type="region of interest" description="Disordered" evidence="20">
    <location>
        <begin position="223"/>
        <end position="268"/>
    </location>
</feature>
<evidence type="ECO:0000256" key="13">
    <source>
        <dbReference type="ARBA" id="ARBA00023157"/>
    </source>
</evidence>
<keyword evidence="11" id="KW-0472">Membrane</keyword>
<dbReference type="PANTHER" id="PTHR46874">
    <property type="entry name" value="TUMOR NECROSIS FACTOR RECEPTOR SUPERFAMILY MEMBER 6"/>
    <property type="match status" value="1"/>
</dbReference>
<name>A0A7K7KUQ1_9AVES</name>
<keyword evidence="6" id="KW-0053">Apoptosis</keyword>
<evidence type="ECO:0000313" key="24">
    <source>
        <dbReference type="Proteomes" id="UP000525565"/>
    </source>
</evidence>
<keyword evidence="15" id="KW-0449">Lipoprotein</keyword>
<keyword evidence="12" id="KW-0564">Palmitate</keyword>
<dbReference type="SMART" id="SM00005">
    <property type="entry name" value="DEATH"/>
    <property type="match status" value="1"/>
</dbReference>
<dbReference type="Pfam" id="PF00020">
    <property type="entry name" value="TNFR_c6"/>
    <property type="match status" value="2"/>
</dbReference>
<dbReference type="GO" id="GO:0097527">
    <property type="term" value="P:necroptotic signaling pathway"/>
    <property type="evidence" value="ECO:0007669"/>
    <property type="project" value="TreeGrafter"/>
</dbReference>
<feature type="repeat" description="TNFR-Cys" evidence="19">
    <location>
        <begin position="29"/>
        <end position="71"/>
    </location>
</feature>
<feature type="domain" description="TNFR-Cys" evidence="22">
    <location>
        <begin position="72"/>
        <end position="111"/>
    </location>
</feature>